<reference evidence="1 2" key="1">
    <citation type="submission" date="2021-01" db="EMBL/GenBank/DDBJ databases">
        <title>Diatom-associated Roseobacters Show Island Model of Population Structure.</title>
        <authorList>
            <person name="Qu L."/>
            <person name="Feng X."/>
            <person name="Chen Y."/>
            <person name="Li L."/>
            <person name="Wang X."/>
            <person name="Hu Z."/>
            <person name="Wang H."/>
            <person name="Luo H."/>
        </authorList>
    </citation>
    <scope>NUCLEOTIDE SEQUENCE [LARGE SCALE GENOMIC DNA]</scope>
    <source>
        <strain evidence="1 2">TR60-84</strain>
    </source>
</reference>
<dbReference type="EMBL" id="JAFBRM010000001">
    <property type="protein sequence ID" value="MBM1712030.1"/>
    <property type="molecule type" value="Genomic_DNA"/>
</dbReference>
<evidence type="ECO:0000313" key="1">
    <source>
        <dbReference type="EMBL" id="MBM1712030.1"/>
    </source>
</evidence>
<comment type="caution">
    <text evidence="1">The sequence shown here is derived from an EMBL/GenBank/DDBJ whole genome shotgun (WGS) entry which is preliminary data.</text>
</comment>
<sequence length="237" mass="26802">MFQTTKGKGLKKRFSSWYDKSIVTREGEDILARIDNDAIKALRKHQLIWKSWVIFCPVFENFGPSTPDHSFRLVQLKEQAILARFFASIAWRASVSKIPDMDGIALGTQIESELRDIILNGTDTTAQKYRVSLIQISSIGERHNMTPILDSKAKNLDDPEGEKIEFVRIYFDGLIAHLNLSALENQEQSSETSNFLEAGKNLLIPAIQYQATKHFENLLFTAAEVAGPISWAREEAT</sequence>
<name>A0AAE2VUQ5_9RHOB</name>
<organism evidence="1 2">
    <name type="scientific">Sulfitobacter geojensis</name>
    <dbReference type="NCBI Taxonomy" id="1342299"/>
    <lineage>
        <taxon>Bacteria</taxon>
        <taxon>Pseudomonadati</taxon>
        <taxon>Pseudomonadota</taxon>
        <taxon>Alphaproteobacteria</taxon>
        <taxon>Rhodobacterales</taxon>
        <taxon>Roseobacteraceae</taxon>
        <taxon>Sulfitobacter</taxon>
    </lineage>
</organism>
<dbReference type="AlphaFoldDB" id="A0AAE2VUQ5"/>
<keyword evidence="2" id="KW-1185">Reference proteome</keyword>
<evidence type="ECO:0000313" key="2">
    <source>
        <dbReference type="Proteomes" id="UP000732193"/>
    </source>
</evidence>
<dbReference type="Proteomes" id="UP000732193">
    <property type="component" value="Unassembled WGS sequence"/>
</dbReference>
<protein>
    <submittedName>
        <fullName evidence="1">Uncharacterized protein</fullName>
    </submittedName>
</protein>
<dbReference type="RefSeq" id="WP_203240898.1">
    <property type="nucleotide sequence ID" value="NZ_JAFBRH010000001.1"/>
</dbReference>
<proteinExistence type="predicted"/>
<accession>A0AAE2VUQ5</accession>
<gene>
    <name evidence="1" type="ORF">JQV55_00475</name>
</gene>